<dbReference type="EMBL" id="MHWS01000017">
    <property type="protein sequence ID" value="OHB12070.1"/>
    <property type="molecule type" value="Genomic_DNA"/>
</dbReference>
<dbReference type="SUPFAM" id="SSF56281">
    <property type="entry name" value="Metallo-hydrolase/oxidoreductase"/>
    <property type="match status" value="1"/>
</dbReference>
<dbReference type="GO" id="GO:0004521">
    <property type="term" value="F:RNA endonuclease activity"/>
    <property type="evidence" value="ECO:0007669"/>
    <property type="project" value="TreeGrafter"/>
</dbReference>
<name>A0A1G2URU8_9BACT</name>
<accession>A0A1G2URU8</accession>
<evidence type="ECO:0000313" key="4">
    <source>
        <dbReference type="EMBL" id="OHB12070.1"/>
    </source>
</evidence>
<dbReference type="Proteomes" id="UP000177276">
    <property type="component" value="Unassembled WGS sequence"/>
</dbReference>
<dbReference type="SMART" id="SM00849">
    <property type="entry name" value="Lactamase_B"/>
    <property type="match status" value="1"/>
</dbReference>
<dbReference type="InterPro" id="IPR036866">
    <property type="entry name" value="RibonucZ/Hydroxyglut_hydro"/>
</dbReference>
<feature type="domain" description="Beta-Casp" evidence="3">
    <location>
        <begin position="242"/>
        <end position="378"/>
    </location>
</feature>
<dbReference type="Pfam" id="PF00753">
    <property type="entry name" value="Lactamase_B"/>
    <property type="match status" value="1"/>
</dbReference>
<dbReference type="AlphaFoldDB" id="A0A1G2URU8"/>
<dbReference type="SMART" id="SM01027">
    <property type="entry name" value="Beta-Casp"/>
    <property type="match status" value="1"/>
</dbReference>
<evidence type="ECO:0008006" key="6">
    <source>
        <dbReference type="Google" id="ProtNLM"/>
    </source>
</evidence>
<protein>
    <recommendedName>
        <fullName evidence="6">MBL fold hydrolase</fullName>
    </recommendedName>
</protein>
<keyword evidence="1" id="KW-0378">Hydrolase</keyword>
<evidence type="ECO:0000259" key="2">
    <source>
        <dbReference type="SMART" id="SM00849"/>
    </source>
</evidence>
<dbReference type="InterPro" id="IPR011108">
    <property type="entry name" value="RMMBL"/>
</dbReference>
<dbReference type="Pfam" id="PF07521">
    <property type="entry name" value="RMMBL"/>
    <property type="match status" value="1"/>
</dbReference>
<evidence type="ECO:0000313" key="5">
    <source>
        <dbReference type="Proteomes" id="UP000177276"/>
    </source>
</evidence>
<dbReference type="GO" id="GO:0016787">
    <property type="term" value="F:hydrolase activity"/>
    <property type="evidence" value="ECO:0007669"/>
    <property type="project" value="UniProtKB-KW"/>
</dbReference>
<dbReference type="PANTHER" id="PTHR11203:SF37">
    <property type="entry name" value="INTEGRATOR COMPLEX SUBUNIT 11"/>
    <property type="match status" value="1"/>
</dbReference>
<dbReference type="InterPro" id="IPR001279">
    <property type="entry name" value="Metallo-B-lactamas"/>
</dbReference>
<reference evidence="4 5" key="1">
    <citation type="journal article" date="2016" name="Nat. Commun.">
        <title>Thousands of microbial genomes shed light on interconnected biogeochemical processes in an aquifer system.</title>
        <authorList>
            <person name="Anantharaman K."/>
            <person name="Brown C.T."/>
            <person name="Hug L.A."/>
            <person name="Sharon I."/>
            <person name="Castelle C.J."/>
            <person name="Probst A.J."/>
            <person name="Thomas B.C."/>
            <person name="Singh A."/>
            <person name="Wilkins M.J."/>
            <person name="Karaoz U."/>
            <person name="Brodie E.L."/>
            <person name="Williams K.H."/>
            <person name="Hubbard S.S."/>
            <person name="Banfield J.F."/>
        </authorList>
    </citation>
    <scope>NUCLEOTIDE SEQUENCE [LARGE SCALE GENOMIC DNA]</scope>
</reference>
<sequence length="474" mass="53260">MNPKLIFFGGVGHTTGANIMLEFNQRKILVDCGLLQGTRNAEEKNFANFKYNPTDVDFLLITHAHLDHVGKIPKLVRDGFEGKIISTKETMELAQPILADAIKVMRTKHPNKILFDEKDLERAVSLWQGFDYGEKVLLFTDCFLEMQNAGHILGSSILNMSCDIGEKKMKIAFTGDLGNSPSPLLPDTEFLKDTDYIVMESVYGDRNHESKDERREKLKGYILEGIKKGDTIVIPAFSIERTQVLLYEINNMIEDKEIPEVPVFLDSPLAEKVTNIYKKYKKDFKESVQNEMKRGDDIFDFPNLHIVKSAQESKEIEGARLSSFEDSANGGQAKIILAGSGMSEGGRVVNHEAHFLPDPKATIILVGYQSVGALGRLLQDGAKEVFIDTDGNRSNGKEKVIVRAKIENIEGYSSHKDSEHLIEFVEKANESKKLTKVFVIMGEPKSSLFLCQRLRDYVGVDAIYPEEGKEYNLV</sequence>
<feature type="domain" description="Metallo-beta-lactamase" evidence="2">
    <location>
        <begin position="15"/>
        <end position="226"/>
    </location>
</feature>
<comment type="caution">
    <text evidence="4">The sequence shown here is derived from an EMBL/GenBank/DDBJ whole genome shotgun (WGS) entry which is preliminary data.</text>
</comment>
<evidence type="ECO:0000256" key="1">
    <source>
        <dbReference type="ARBA" id="ARBA00022801"/>
    </source>
</evidence>
<dbReference type="PANTHER" id="PTHR11203">
    <property type="entry name" value="CLEAVAGE AND POLYADENYLATION SPECIFICITY FACTOR FAMILY MEMBER"/>
    <property type="match status" value="1"/>
</dbReference>
<dbReference type="Gene3D" id="3.40.50.10890">
    <property type="match status" value="1"/>
</dbReference>
<proteinExistence type="predicted"/>
<organism evidence="4 5">
    <name type="scientific">Candidatus Zambryskibacteria bacterium RIFCSPLOWO2_12_FULL_39_16</name>
    <dbReference type="NCBI Taxonomy" id="1802775"/>
    <lineage>
        <taxon>Bacteria</taxon>
        <taxon>Candidatus Zambryskiibacteriota</taxon>
    </lineage>
</organism>
<evidence type="ECO:0000259" key="3">
    <source>
        <dbReference type="SMART" id="SM01027"/>
    </source>
</evidence>
<dbReference type="Gene3D" id="3.60.15.10">
    <property type="entry name" value="Ribonuclease Z/Hydroxyacylglutathione hydrolase-like"/>
    <property type="match status" value="1"/>
</dbReference>
<dbReference type="InterPro" id="IPR050698">
    <property type="entry name" value="MBL"/>
</dbReference>
<gene>
    <name evidence="4" type="ORF">A3G46_02745</name>
</gene>
<dbReference type="Pfam" id="PF10996">
    <property type="entry name" value="Beta-Casp"/>
    <property type="match status" value="1"/>
</dbReference>
<dbReference type="CDD" id="cd16295">
    <property type="entry name" value="TTHA0252-CPSF-like_MBL-fold"/>
    <property type="match status" value="1"/>
</dbReference>
<dbReference type="InterPro" id="IPR022712">
    <property type="entry name" value="Beta_Casp"/>
</dbReference>